<accession>A0ACB9PVE6</accession>
<sequence>MADDSGNLTVTPEVTMSSGVNLRMYSGGKASSGNGEEKILPHYLRASTGSCHDVCKYGGEHSFGLKERRSLPKGIRRTSLGQSSVVSLDAAKKSAVKLRASLDSKLRISDTSDTNKQNFLSKSTESQKQVVYGVPVKKTSVVKRRASLDLRPQISDASDINKQDLLSKSAESQQAVYEVIAEKTSMMKSRASLDSKPQIFVSPETKKLDFPSESLDNQNQVVNEVRVKKTSGVKHRASLDLKPRNAIKQEMPTKTPDVHKQTARQVPVKKSSVVKLRATMDSMPQISGTSDANNLDMPTKSPNSQKHVENEVPVIKKKTSWVKVKSSVHPKPHTSDHSKMIGRKISPTSKKVESLPKPTSFRAKEMKLSAKSDTSSRPKSLTMKTKSSTNSLEGSSGRRNGELKMQKSAASNELKSGKGPSKVATKKLQTPSRVSLSPRPSLNRASSLNSRKHRSLKIASHLKNLSKTRKDEPKQQSSNEVEEKTLYVIKMESENKTSESDQNASKDVDSSCSPGSLSSRKSLSSSTSQPSSQEYQEESEHTTSEEEEDSFSGNHEMELDDVETFEVEEKGKPGKDEVIPSEDRDSQVLKLKFRRGKVIETQSEKNSPRRLKFRPGKVLWENAIVRAESPRKSFKRRNEAGAAVDSSPGPEKVVLRHQDVQGKKDGQGLFNNVIEETASKLVETRKSKVKALVGAFETVISLQEKKPAANTGSQS</sequence>
<dbReference type="EMBL" id="CM039428">
    <property type="protein sequence ID" value="KAI4352511.1"/>
    <property type="molecule type" value="Genomic_DNA"/>
</dbReference>
<name>A0ACB9PVE6_BAUVA</name>
<keyword evidence="2" id="KW-1185">Reference proteome</keyword>
<organism evidence="1 2">
    <name type="scientific">Bauhinia variegata</name>
    <name type="common">Purple orchid tree</name>
    <name type="synonym">Phanera variegata</name>
    <dbReference type="NCBI Taxonomy" id="167791"/>
    <lineage>
        <taxon>Eukaryota</taxon>
        <taxon>Viridiplantae</taxon>
        <taxon>Streptophyta</taxon>
        <taxon>Embryophyta</taxon>
        <taxon>Tracheophyta</taxon>
        <taxon>Spermatophyta</taxon>
        <taxon>Magnoliopsida</taxon>
        <taxon>eudicotyledons</taxon>
        <taxon>Gunneridae</taxon>
        <taxon>Pentapetalae</taxon>
        <taxon>rosids</taxon>
        <taxon>fabids</taxon>
        <taxon>Fabales</taxon>
        <taxon>Fabaceae</taxon>
        <taxon>Cercidoideae</taxon>
        <taxon>Cercideae</taxon>
        <taxon>Bauhiniinae</taxon>
        <taxon>Bauhinia</taxon>
    </lineage>
</organism>
<evidence type="ECO:0000313" key="1">
    <source>
        <dbReference type="EMBL" id="KAI4352511.1"/>
    </source>
</evidence>
<dbReference type="Proteomes" id="UP000828941">
    <property type="component" value="Chromosome 3"/>
</dbReference>
<comment type="caution">
    <text evidence="1">The sequence shown here is derived from an EMBL/GenBank/DDBJ whole genome shotgun (WGS) entry which is preliminary data.</text>
</comment>
<reference evidence="1 2" key="1">
    <citation type="journal article" date="2022" name="DNA Res.">
        <title>Chromosomal-level genome assembly of the orchid tree Bauhinia variegata (Leguminosae; Cercidoideae) supports the allotetraploid origin hypothesis of Bauhinia.</title>
        <authorList>
            <person name="Zhong Y."/>
            <person name="Chen Y."/>
            <person name="Zheng D."/>
            <person name="Pang J."/>
            <person name="Liu Y."/>
            <person name="Luo S."/>
            <person name="Meng S."/>
            <person name="Qian L."/>
            <person name="Wei D."/>
            <person name="Dai S."/>
            <person name="Zhou R."/>
        </authorList>
    </citation>
    <scope>NUCLEOTIDE SEQUENCE [LARGE SCALE GENOMIC DNA]</scope>
    <source>
        <strain evidence="1">BV-YZ2020</strain>
    </source>
</reference>
<gene>
    <name evidence="1" type="ORF">L6164_006755</name>
</gene>
<protein>
    <submittedName>
        <fullName evidence="1">Uncharacterized protein</fullName>
    </submittedName>
</protein>
<evidence type="ECO:0000313" key="2">
    <source>
        <dbReference type="Proteomes" id="UP000828941"/>
    </source>
</evidence>
<proteinExistence type="predicted"/>